<comment type="similarity">
    <text evidence="1">Belongs to the tyrosinase family.</text>
</comment>
<dbReference type="InterPro" id="IPR050316">
    <property type="entry name" value="Tyrosinase/Hemocyanin"/>
</dbReference>
<dbReference type="PANTHER" id="PTHR11474">
    <property type="entry name" value="TYROSINASE FAMILY MEMBER"/>
    <property type="match status" value="1"/>
</dbReference>
<dbReference type="InterPro" id="IPR016213">
    <property type="entry name" value="Polyphenol_oxidase"/>
</dbReference>
<feature type="binding site" evidence="7">
    <location>
        <position position="343"/>
    </location>
    <ligand>
        <name>Cu cation</name>
        <dbReference type="ChEBI" id="CHEBI:23378"/>
        <label>B</label>
    </ligand>
</feature>
<feature type="binding site" evidence="7">
    <location>
        <position position="221"/>
    </location>
    <ligand>
        <name>Cu cation</name>
        <dbReference type="ChEBI" id="CHEBI:23378"/>
        <label>A</label>
    </ligand>
</feature>
<dbReference type="PANTHER" id="PTHR11474:SF76">
    <property type="entry name" value="SHKT DOMAIN-CONTAINING PROTEIN"/>
    <property type="match status" value="1"/>
</dbReference>
<keyword evidence="4" id="KW-0560">Oxidoreductase</keyword>
<feature type="binding site" evidence="7">
    <location>
        <position position="377"/>
    </location>
    <ligand>
        <name>Cu cation</name>
        <dbReference type="ChEBI" id="CHEBI:23378"/>
        <label>B</label>
    </ligand>
</feature>
<dbReference type="GO" id="GO:0046148">
    <property type="term" value="P:pigment biosynthetic process"/>
    <property type="evidence" value="ECO:0007669"/>
    <property type="project" value="InterPro"/>
</dbReference>
<feature type="binding site" evidence="7">
    <location>
        <position position="192"/>
    </location>
    <ligand>
        <name>Cu cation</name>
        <dbReference type="ChEBI" id="CHEBI:23378"/>
        <label>A</label>
    </ligand>
</feature>
<dbReference type="InterPro" id="IPR022739">
    <property type="entry name" value="Polyphenol_oxidase_cen"/>
</dbReference>
<dbReference type="InterPro" id="IPR008922">
    <property type="entry name" value="Di-copper_centre_dom_sf"/>
</dbReference>
<dbReference type="Pfam" id="PF12143">
    <property type="entry name" value="PPO1_KFDV"/>
    <property type="match status" value="1"/>
</dbReference>
<dbReference type="InterPro" id="IPR002227">
    <property type="entry name" value="Tyrosinase_Cu-bd"/>
</dbReference>
<evidence type="ECO:0000256" key="7">
    <source>
        <dbReference type="PIRSR" id="PIRSR000290-1"/>
    </source>
</evidence>
<dbReference type="InterPro" id="IPR022740">
    <property type="entry name" value="Polyphenol_oxidase_C"/>
</dbReference>
<feature type="compositionally biased region" description="Low complexity" evidence="10">
    <location>
        <begin position="9"/>
        <end position="24"/>
    </location>
</feature>
<dbReference type="EMBL" id="MG661852">
    <property type="protein sequence ID" value="AVN99042.1"/>
    <property type="molecule type" value="mRNA"/>
</dbReference>
<feature type="region of interest" description="Disordered" evidence="10">
    <location>
        <begin position="1"/>
        <end position="24"/>
    </location>
</feature>
<feature type="domain" description="Tyrosinase copper-binding" evidence="12">
    <location>
        <begin position="370"/>
        <end position="381"/>
    </location>
</feature>
<feature type="cross-link" description="2'-(S-cysteinyl)-histidine (Cys-His)" evidence="9">
    <location>
        <begin position="196"/>
        <end position="212"/>
    </location>
</feature>
<comment type="cofactor">
    <cofactor evidence="7">
        <name>Cu(2+)</name>
        <dbReference type="ChEBI" id="CHEBI:29036"/>
    </cofactor>
    <text evidence="7">Binds 2 copper ions per subunit.</text>
</comment>
<dbReference type="AlphaFoldDB" id="A0A2P1JJ69"/>
<dbReference type="Pfam" id="PF12142">
    <property type="entry name" value="PPO1_DWL"/>
    <property type="match status" value="1"/>
</dbReference>
<evidence type="ECO:0000256" key="4">
    <source>
        <dbReference type="ARBA" id="ARBA00023002"/>
    </source>
</evidence>
<dbReference type="PIRSF" id="PIRSF000290">
    <property type="entry name" value="PPO_plant"/>
    <property type="match status" value="1"/>
</dbReference>
<dbReference type="PROSITE" id="PS00497">
    <property type="entry name" value="TYROSINASE_1"/>
    <property type="match status" value="1"/>
</dbReference>
<feature type="domain" description="Tyrosinase copper-binding" evidence="11">
    <location>
        <begin position="212"/>
        <end position="229"/>
    </location>
</feature>
<feature type="binding site" evidence="7">
    <location>
        <position position="347"/>
    </location>
    <ligand>
        <name>Cu cation</name>
        <dbReference type="ChEBI" id="CHEBI:23378"/>
        <label>B</label>
    </ligand>
</feature>
<keyword evidence="3" id="KW-0883">Thioether bond</keyword>
<name>A0A2P1JJ69_9MONI</name>
<dbReference type="PROSITE" id="PS00498">
    <property type="entry name" value="TYROSINASE_2"/>
    <property type="match status" value="1"/>
</dbReference>
<feature type="disulfide bond" evidence="8">
    <location>
        <begin position="132"/>
        <end position="193"/>
    </location>
</feature>
<evidence type="ECO:0000259" key="11">
    <source>
        <dbReference type="PROSITE" id="PS00497"/>
    </source>
</evidence>
<evidence type="ECO:0000256" key="6">
    <source>
        <dbReference type="ARBA" id="ARBA00023157"/>
    </source>
</evidence>
<keyword evidence="5 7" id="KW-0186">Copper</keyword>
<feature type="compositionally biased region" description="Low complexity" evidence="10">
    <location>
        <begin position="50"/>
        <end position="70"/>
    </location>
</feature>
<dbReference type="GO" id="GO:0046872">
    <property type="term" value="F:metal ion binding"/>
    <property type="evidence" value="ECO:0007669"/>
    <property type="project" value="UniProtKB-KW"/>
</dbReference>
<sequence length="617" mass="68181">MESSTLRFSGSSYGGLQSSSQPFLSSSPQWKQLLLLPTPRLSPYQLRCRSAPPSSSPLPGHALASSSSSASPPPPDHLSHLDRRHLLLASTLGFAGLPLLDPAALAAPVTPPDLRQCSTPIDPGNGAASVDCCLPVATASTYTLPANLPLRVRRPAHLVSSEYKAKYIKAYKLLRELPDDDPRQYTQQVKLHCALCDAAYDENGTSIEYQVHNSWLFFPWHRWYLYFHERILGSLINDDTFRLPFWNWDDAAGNTLPPLYINSQSSLYDSNRNPAHQPPTVVDLNYNFTESTLSAAAQQKANNTLMYRQMVTNSKTPSLFFGETLRQGDAASPGAGTIENVPHGTVHVWTGNPSNPNDEDMGALYSASRDPIFYAHHSNIDRLWEVWKGLGGRRKDITDSDWLNTTFDFFDEKSQLVRVKIGDALDTTKLGYKYEEVTNPWLTATPSRRSRATATTSFGPAGVPATAMAGLSEKIKKGLQEFKQRKSKKLDGVVSALVNRSKKVKAADFEEEILVLKGVEIASDENVKFDVYINLSDTEGKEGCDISEYAGSFFNVPHLGMKMGDAKRVRKSNFKLGIGDVLNELGIEDDDSFSVTIVPRSTNKVGISIQDVLLEYE</sequence>
<evidence type="ECO:0000256" key="8">
    <source>
        <dbReference type="PIRSR" id="PIRSR000290-2"/>
    </source>
</evidence>
<evidence type="ECO:0000256" key="1">
    <source>
        <dbReference type="ARBA" id="ARBA00009928"/>
    </source>
</evidence>
<accession>A0A2P1JJ69</accession>
<evidence type="ECO:0000256" key="5">
    <source>
        <dbReference type="ARBA" id="ARBA00023008"/>
    </source>
</evidence>
<feature type="region of interest" description="Disordered" evidence="10">
    <location>
        <begin position="45"/>
        <end position="79"/>
    </location>
</feature>
<feature type="binding site" evidence="7">
    <location>
        <position position="212"/>
    </location>
    <ligand>
        <name>Cu cation</name>
        <dbReference type="ChEBI" id="CHEBI:23378"/>
        <label>A</label>
    </ligand>
</feature>
<evidence type="ECO:0000313" key="13">
    <source>
        <dbReference type="EMBL" id="AVN99042.1"/>
    </source>
</evidence>
<organism evidence="13">
    <name type="scientific">Hymenophyllum caudiculatum</name>
    <dbReference type="NCBI Taxonomy" id="295381"/>
    <lineage>
        <taxon>Eukaryota</taxon>
        <taxon>Viridiplantae</taxon>
        <taxon>Streptophyta</taxon>
        <taxon>Embryophyta</taxon>
        <taxon>Tracheophyta</taxon>
        <taxon>Polypodiopsida</taxon>
        <taxon>Polypodiidae</taxon>
        <taxon>Hymenophyllales</taxon>
        <taxon>Hymenophyllaceae</taxon>
        <taxon>Hymenophylloideae</taxon>
        <taxon>Hymenophyllum</taxon>
    </lineage>
</organism>
<dbReference type="Gene3D" id="1.10.1280.10">
    <property type="entry name" value="Di-copper center containing domain from catechol oxidase"/>
    <property type="match status" value="1"/>
</dbReference>
<dbReference type="SUPFAM" id="SSF48056">
    <property type="entry name" value="Di-copper centre-containing domain"/>
    <property type="match status" value="1"/>
</dbReference>
<proteinExistence type="evidence at transcript level"/>
<evidence type="ECO:0000256" key="10">
    <source>
        <dbReference type="SAM" id="MobiDB-lite"/>
    </source>
</evidence>
<protein>
    <submittedName>
        <fullName evidence="13">Chloroplast polyphenol oxidase</fullName>
    </submittedName>
</protein>
<feature type="disulfide bond" evidence="8">
    <location>
        <begin position="117"/>
        <end position="133"/>
    </location>
</feature>
<evidence type="ECO:0000259" key="12">
    <source>
        <dbReference type="PROSITE" id="PS00498"/>
    </source>
</evidence>
<reference evidence="13" key="1">
    <citation type="submission" date="2017-12" db="EMBL/GenBank/DDBJ databases">
        <title>Proteomic analysis during desiccation recovery on Hymenophyllum caudiculatum, a desiccation tolerant filmy fern.</title>
        <authorList>
            <person name="Garces M."/>
            <person name="Traipi E."/>
            <person name="Huentecol T."/>
            <person name="Claverol S."/>
            <person name="Lukens L."/>
            <person name="Margreaves W."/>
            <person name="Bravo L."/>
        </authorList>
    </citation>
    <scope>NUCLEOTIDE SEQUENCE</scope>
</reference>
<keyword evidence="6 8" id="KW-1015">Disulfide bond</keyword>
<evidence type="ECO:0000256" key="2">
    <source>
        <dbReference type="ARBA" id="ARBA00022723"/>
    </source>
</evidence>
<dbReference type="Pfam" id="PF00264">
    <property type="entry name" value="Tyrosinase"/>
    <property type="match status" value="1"/>
</dbReference>
<evidence type="ECO:0000256" key="9">
    <source>
        <dbReference type="PIRSR" id="PIRSR000290-3"/>
    </source>
</evidence>
<keyword evidence="2 7" id="KW-0479">Metal-binding</keyword>
<dbReference type="PRINTS" id="PR00092">
    <property type="entry name" value="TYROSINASE"/>
</dbReference>
<evidence type="ECO:0000256" key="3">
    <source>
        <dbReference type="ARBA" id="ARBA00022784"/>
    </source>
</evidence>
<dbReference type="GO" id="GO:0004097">
    <property type="term" value="F:catechol oxidase activity"/>
    <property type="evidence" value="ECO:0007669"/>
    <property type="project" value="InterPro"/>
</dbReference>